<feature type="compositionally biased region" description="Polar residues" evidence="1">
    <location>
        <begin position="356"/>
        <end position="369"/>
    </location>
</feature>
<feature type="compositionally biased region" description="Low complexity" evidence="1">
    <location>
        <begin position="142"/>
        <end position="159"/>
    </location>
</feature>
<evidence type="ECO:0000256" key="1">
    <source>
        <dbReference type="SAM" id="MobiDB-lite"/>
    </source>
</evidence>
<feature type="compositionally biased region" description="Basic and acidic residues" evidence="1">
    <location>
        <begin position="216"/>
        <end position="225"/>
    </location>
</feature>
<feature type="region of interest" description="Disordered" evidence="1">
    <location>
        <begin position="436"/>
        <end position="558"/>
    </location>
</feature>
<dbReference type="OrthoDB" id="10249311at2759"/>
<gene>
    <name evidence="2" type="ORF">EJ03DRAFT_73033</name>
</gene>
<dbReference type="AlphaFoldDB" id="A0A6G1LLZ0"/>
<dbReference type="Proteomes" id="UP000799436">
    <property type="component" value="Unassembled WGS sequence"/>
</dbReference>
<organism evidence="2 3">
    <name type="scientific">Teratosphaeria nubilosa</name>
    <dbReference type="NCBI Taxonomy" id="161662"/>
    <lineage>
        <taxon>Eukaryota</taxon>
        <taxon>Fungi</taxon>
        <taxon>Dikarya</taxon>
        <taxon>Ascomycota</taxon>
        <taxon>Pezizomycotina</taxon>
        <taxon>Dothideomycetes</taxon>
        <taxon>Dothideomycetidae</taxon>
        <taxon>Mycosphaerellales</taxon>
        <taxon>Teratosphaeriaceae</taxon>
        <taxon>Teratosphaeria</taxon>
    </lineage>
</organism>
<name>A0A6G1LLZ0_9PEZI</name>
<feature type="compositionally biased region" description="Polar residues" evidence="1">
    <location>
        <begin position="526"/>
        <end position="544"/>
    </location>
</feature>
<evidence type="ECO:0000313" key="3">
    <source>
        <dbReference type="Proteomes" id="UP000799436"/>
    </source>
</evidence>
<feature type="compositionally biased region" description="Basic and acidic residues" evidence="1">
    <location>
        <begin position="455"/>
        <end position="471"/>
    </location>
</feature>
<feature type="region of interest" description="Disordered" evidence="1">
    <location>
        <begin position="125"/>
        <end position="405"/>
    </location>
</feature>
<reference evidence="2" key="1">
    <citation type="journal article" date="2020" name="Stud. Mycol.">
        <title>101 Dothideomycetes genomes: a test case for predicting lifestyles and emergence of pathogens.</title>
        <authorList>
            <person name="Haridas S."/>
            <person name="Albert R."/>
            <person name="Binder M."/>
            <person name="Bloem J."/>
            <person name="Labutti K."/>
            <person name="Salamov A."/>
            <person name="Andreopoulos B."/>
            <person name="Baker S."/>
            <person name="Barry K."/>
            <person name="Bills G."/>
            <person name="Bluhm B."/>
            <person name="Cannon C."/>
            <person name="Castanera R."/>
            <person name="Culley D."/>
            <person name="Daum C."/>
            <person name="Ezra D."/>
            <person name="Gonzalez J."/>
            <person name="Henrissat B."/>
            <person name="Kuo A."/>
            <person name="Liang C."/>
            <person name="Lipzen A."/>
            <person name="Lutzoni F."/>
            <person name="Magnuson J."/>
            <person name="Mondo S."/>
            <person name="Nolan M."/>
            <person name="Ohm R."/>
            <person name="Pangilinan J."/>
            <person name="Park H.-J."/>
            <person name="Ramirez L."/>
            <person name="Alfaro M."/>
            <person name="Sun H."/>
            <person name="Tritt A."/>
            <person name="Yoshinaga Y."/>
            <person name="Zwiers L.-H."/>
            <person name="Turgeon B."/>
            <person name="Goodwin S."/>
            <person name="Spatafora J."/>
            <person name="Crous P."/>
            <person name="Grigoriev I."/>
        </authorList>
    </citation>
    <scope>NUCLEOTIDE SEQUENCE</scope>
    <source>
        <strain evidence="2">CBS 116005</strain>
    </source>
</reference>
<keyword evidence="3" id="KW-1185">Reference proteome</keyword>
<feature type="compositionally biased region" description="Polar residues" evidence="1">
    <location>
        <begin position="472"/>
        <end position="482"/>
    </location>
</feature>
<feature type="compositionally biased region" description="Basic and acidic residues" evidence="1">
    <location>
        <begin position="160"/>
        <end position="180"/>
    </location>
</feature>
<evidence type="ECO:0000313" key="2">
    <source>
        <dbReference type="EMBL" id="KAF2773961.1"/>
    </source>
</evidence>
<protein>
    <recommendedName>
        <fullName evidence="4">TeaA receptor TeaR</fullName>
    </recommendedName>
</protein>
<dbReference type="EMBL" id="ML995809">
    <property type="protein sequence ID" value="KAF2773961.1"/>
    <property type="molecule type" value="Genomic_DNA"/>
</dbReference>
<feature type="compositionally biased region" description="Polar residues" evidence="1">
    <location>
        <begin position="310"/>
        <end position="323"/>
    </location>
</feature>
<accession>A0A6G1LLZ0</accession>
<proteinExistence type="predicted"/>
<feature type="compositionally biased region" description="Basic and acidic residues" evidence="1">
    <location>
        <begin position="90"/>
        <end position="111"/>
    </location>
</feature>
<feature type="compositionally biased region" description="Polar residues" evidence="1">
    <location>
        <begin position="31"/>
        <end position="40"/>
    </location>
</feature>
<feature type="compositionally biased region" description="Low complexity" evidence="1">
    <location>
        <begin position="63"/>
        <end position="78"/>
    </location>
</feature>
<evidence type="ECO:0008006" key="4">
    <source>
        <dbReference type="Google" id="ProtNLM"/>
    </source>
</evidence>
<feature type="compositionally biased region" description="Acidic residues" evidence="1">
    <location>
        <begin position="203"/>
        <end position="214"/>
    </location>
</feature>
<feature type="region of interest" description="Disordered" evidence="1">
    <location>
        <begin position="17"/>
        <end position="111"/>
    </location>
</feature>
<sequence length="569" mass="62286">MATAAVNGSWAYAVPLDETTGFSQPVRMDTWKTQEPSANGTRSRSTSQRRPSDFGIMSDSEMALGSRRASSRASNSVATRKRSKNALRAGRADERTGAVQEGKVDDSKWIHRDKLAQIEIQEMEEAGIHVRSSRRSTSAGPAATGRTSRSQSRSGARRAISQDRRHNDAEELLPHQDYQSHQHQIPKYASFDDYKRVSTIPAEQEEDRDFDPVTDSEIRTPRELAAEQQHNKQHMIRPGTSRIPISKASPLPLPQTVVGRDSPLPRSRNGSGAWGSGGWDELQYAKRARSGSAGSQVLLDEYDGPEGRPLSSQLGLSNENSPPKSRVPTRVIPGNRKTSVTANGRPGSSGKALGSRNVSSATQRPTSSSGHKKRASLSNHTAPEGEPPWAATMYKPDPRIPPDQQMLPTHAKRMMQEQWEKEGKTGTVYDRDFNLLNDEPFKQQRKTSKSPPILKLDENADRTVDETHQHTNENLSPINTRLGNAPSWPLSPTSKSDAGGSPSRPGTSGGYKITPTIPSPPLRSPVPSTAQSIHSTNPNAQPLNATPRIPDLDEKDVPEPKKGCCCILM</sequence>